<dbReference type="InterPro" id="IPR017951">
    <property type="entry name" value="Urease_asu_c"/>
</dbReference>
<dbReference type="GO" id="GO:0009039">
    <property type="term" value="F:urease activity"/>
    <property type="evidence" value="ECO:0007669"/>
    <property type="project" value="UniProtKB-EC"/>
</dbReference>
<dbReference type="PRINTS" id="PR01752">
    <property type="entry name" value="UREASE"/>
</dbReference>
<comment type="pathway">
    <text evidence="1 11">Nitrogen metabolism; urea degradation; CO(2) and NH(3) from urea (urease route): step 1/1.</text>
</comment>
<dbReference type="SUPFAM" id="SSF51556">
    <property type="entry name" value="Metallo-dependent hydrolases"/>
    <property type="match status" value="1"/>
</dbReference>
<dbReference type="PANTHER" id="PTHR33569:SF1">
    <property type="entry name" value="UREASE"/>
    <property type="match status" value="1"/>
</dbReference>
<dbReference type="SUPFAM" id="SSF51278">
    <property type="entry name" value="Urease, beta-subunit"/>
    <property type="match status" value="1"/>
</dbReference>
<dbReference type="NCBIfam" id="TIGR00192">
    <property type="entry name" value="urease_beta"/>
    <property type="match status" value="1"/>
</dbReference>
<dbReference type="NCBIfam" id="TIGR01792">
    <property type="entry name" value="urease_alph"/>
    <property type="match status" value="1"/>
</dbReference>
<feature type="binding site" evidence="15">
    <location>
        <position position="491"/>
    </location>
    <ligand>
        <name>substrate</name>
    </ligand>
</feature>
<dbReference type="HAMAP" id="MF_01953">
    <property type="entry name" value="Urease_alpha"/>
    <property type="match status" value="1"/>
</dbReference>
<dbReference type="NCBIfam" id="NF009682">
    <property type="entry name" value="PRK13203.1"/>
    <property type="match status" value="1"/>
</dbReference>
<evidence type="ECO:0000256" key="5">
    <source>
        <dbReference type="ARBA" id="ARBA00022596"/>
    </source>
</evidence>
<dbReference type="Proteomes" id="UP000292702">
    <property type="component" value="Unassembled WGS sequence"/>
</dbReference>
<dbReference type="GO" id="GO:0016151">
    <property type="term" value="F:nickel cation binding"/>
    <property type="evidence" value="ECO:0007669"/>
    <property type="project" value="InterPro"/>
</dbReference>
<dbReference type="InterPro" id="IPR002019">
    <property type="entry name" value="Urease_beta-like"/>
</dbReference>
<dbReference type="GO" id="GO:0035550">
    <property type="term" value="C:urease complex"/>
    <property type="evidence" value="ECO:0007669"/>
    <property type="project" value="InterPro"/>
</dbReference>
<dbReference type="Pfam" id="PF01979">
    <property type="entry name" value="Amidohydro_1"/>
    <property type="match status" value="1"/>
</dbReference>
<evidence type="ECO:0000256" key="2">
    <source>
        <dbReference type="ARBA" id="ARBA00011643"/>
    </source>
</evidence>
<gene>
    <name evidence="17" type="primary">URE1</name>
    <name evidence="17" type="ORF">EIP91_004365</name>
</gene>
<dbReference type="InterPro" id="IPR005848">
    <property type="entry name" value="Urease_asu"/>
</dbReference>
<evidence type="ECO:0000256" key="11">
    <source>
        <dbReference type="PIRNR" id="PIRNR001222"/>
    </source>
</evidence>
<dbReference type="PROSITE" id="PS00145">
    <property type="entry name" value="UREASE_2"/>
    <property type="match status" value="1"/>
</dbReference>
<dbReference type="InterPro" id="IPR011059">
    <property type="entry name" value="Metal-dep_hydrolase_composite"/>
</dbReference>
<dbReference type="InterPro" id="IPR008221">
    <property type="entry name" value="Urease"/>
</dbReference>
<sequence length="842" mass="90153">MRISPREQDKLVLHQLGSLAQKRLARGLRLNRTEAVALIASQLQECIRDGTYAVAELMQHGKTLLGRRHVLPGVASLVHEIQVEGTFEDGVFLVTVHDPICTDNGNLPAALYGSFLPVPAPDAFTAVDPAESARHALPGAVVVVKERVVINKGRERVRLRVTNEGDRPIQIGSHYHFIETNPSLSFDRSKAYGKRLDIPAGTAVRFEPGDVKSVTLCAIAGNRVISGGNRLASGVVDLGRTEEIVRGLVARGFGHVVEPGAGELGGGDGETWVEREAYVAMFGPTVGDRVRLGDTALWVQVERDMTVYGDEVKFGGGKTIREGMGQATNRSAADTLDLVITNALIVDWTGIYKADIGVKDGLIVGIGKAGNPDVMSGVHPSLIIGSSTEAIAGEKLIVTAGAIDAHVHYICPQQVTESLASGVTTMIGGGTGPSAGTNATTCTPSPFYMRQMLAATDGLPMNFAFTGKGNDSGPVALREIVRAGAAGLKLHEDWGTTPSAIVNCLDVGDEFDVQVNIHTDTLNESGFVESTIAAFGGRTIHTYHTEGAGGGHAPDIIVVCGQDNVLPSSTNPTRPYTSNTLDEHLDMLMVCHHLDKNIPEDLAFAESRIRAETVAAEDVLHDTGAISMISSDSQAMGRVGEVIARTWRTASKMREFRGPLVSLGDKEGGNDNARVKRYISKYTVNPAITHGISHLVGQVVPGTLADLVLWKPENFGSKPEMVLKSGVIAWAQMGDANASIPTVQPFFGRPMWGAHPASASLNSVSFVSEISLTSGTIASYGLSKRFEPVRGCRQVRKRDMKWNDATPKMQVDPESYEVRADGEHMTVEPAKKLPLGRYYNVF</sequence>
<dbReference type="InterPro" id="IPR050069">
    <property type="entry name" value="Urease_subunit"/>
</dbReference>
<dbReference type="Gene3D" id="3.20.20.140">
    <property type="entry name" value="Metal-dependent hydrolases"/>
    <property type="match status" value="1"/>
</dbReference>
<evidence type="ECO:0000256" key="7">
    <source>
        <dbReference type="ARBA" id="ARBA00022801"/>
    </source>
</evidence>
<comment type="cofactor">
    <cofactor evidence="13">
        <name>Ni cation</name>
        <dbReference type="ChEBI" id="CHEBI:25516"/>
    </cofactor>
    <text evidence="13">Binds 2 nickel ions per subunit.</text>
</comment>
<evidence type="ECO:0000256" key="3">
    <source>
        <dbReference type="ARBA" id="ARBA00012934"/>
    </source>
</evidence>
<dbReference type="PROSITE" id="PS01120">
    <property type="entry name" value="UREASE_1"/>
    <property type="match status" value="1"/>
</dbReference>
<dbReference type="STRING" id="92696.A0A4R0RQY0"/>
<dbReference type="Pfam" id="PF00547">
    <property type="entry name" value="Urease_gamma"/>
    <property type="match status" value="1"/>
</dbReference>
<dbReference type="CDD" id="cd00390">
    <property type="entry name" value="Urease_gamma"/>
    <property type="match status" value="1"/>
</dbReference>
<dbReference type="PROSITE" id="PS51368">
    <property type="entry name" value="UREASE_3"/>
    <property type="match status" value="1"/>
</dbReference>
<dbReference type="GO" id="GO:0043419">
    <property type="term" value="P:urea catabolic process"/>
    <property type="evidence" value="ECO:0007669"/>
    <property type="project" value="UniProtKB-UniPathway"/>
</dbReference>
<evidence type="ECO:0000256" key="6">
    <source>
        <dbReference type="ARBA" id="ARBA00022723"/>
    </source>
</evidence>
<feature type="binding site" description="via carbamate group" evidence="13">
    <location>
        <position position="489"/>
    </location>
    <ligand>
        <name>Ni(2+)</name>
        <dbReference type="ChEBI" id="CHEBI:49786"/>
        <label>2</label>
    </ligand>
</feature>
<accession>A0A4R0RQY0</accession>
<dbReference type="SUPFAM" id="SSF51338">
    <property type="entry name" value="Composite domain of metallo-dependent hydrolases"/>
    <property type="match status" value="1"/>
</dbReference>
<evidence type="ECO:0000256" key="13">
    <source>
        <dbReference type="PIRSR" id="PIRSR001222-51"/>
    </source>
</evidence>
<feature type="binding site" evidence="13">
    <location>
        <position position="408"/>
    </location>
    <ligand>
        <name>Ni(2+)</name>
        <dbReference type="ChEBI" id="CHEBI:49786"/>
        <label>1</label>
    </ligand>
</feature>
<dbReference type="NCBIfam" id="NF009671">
    <property type="entry name" value="PRK13192.1"/>
    <property type="match status" value="1"/>
</dbReference>
<dbReference type="InterPro" id="IPR002026">
    <property type="entry name" value="Urease_gamma/gamma-beta_su"/>
</dbReference>
<dbReference type="EC" id="3.5.1.5" evidence="3 11"/>
<comment type="subunit">
    <text evidence="2">Homohexamer.</text>
</comment>
<feature type="domain" description="Urease" evidence="16">
    <location>
        <begin position="401"/>
        <end position="842"/>
    </location>
</feature>
<keyword evidence="6 11" id="KW-0479">Metal-binding</keyword>
<dbReference type="InterPro" id="IPR032466">
    <property type="entry name" value="Metal_Hydrolase"/>
</dbReference>
<dbReference type="Pfam" id="PF00449">
    <property type="entry name" value="Urease_alpha"/>
    <property type="match status" value="1"/>
</dbReference>
<feature type="modified residue" description="N6-carboxylysine" evidence="12">
    <location>
        <position position="489"/>
    </location>
</feature>
<keyword evidence="8" id="KW-0843">Virulence</keyword>
<evidence type="ECO:0000256" key="12">
    <source>
        <dbReference type="PIRSR" id="PIRSR001222-50"/>
    </source>
</evidence>
<feature type="binding site" evidence="13">
    <location>
        <position position="518"/>
    </location>
    <ligand>
        <name>Ni(2+)</name>
        <dbReference type="ChEBI" id="CHEBI:49786"/>
        <label>2</label>
    </ligand>
</feature>
<keyword evidence="18" id="KW-1185">Reference proteome</keyword>
<feature type="binding site" evidence="13">
    <location>
        <position position="632"/>
    </location>
    <ligand>
        <name>Ni(2+)</name>
        <dbReference type="ChEBI" id="CHEBI:49786"/>
        <label>1</label>
    </ligand>
</feature>
<feature type="binding site" evidence="13">
    <location>
        <position position="406"/>
    </location>
    <ligand>
        <name>Ni(2+)</name>
        <dbReference type="ChEBI" id="CHEBI:49786"/>
        <label>1</label>
    </ligand>
</feature>
<evidence type="ECO:0000256" key="9">
    <source>
        <dbReference type="ARBA" id="ARBA00030395"/>
    </source>
</evidence>
<evidence type="ECO:0000256" key="15">
    <source>
        <dbReference type="PROSITE-ProRule" id="PRU00700"/>
    </source>
</evidence>
<dbReference type="PIRSF" id="PIRSF001222">
    <property type="entry name" value="Urease"/>
    <property type="match status" value="1"/>
</dbReference>
<dbReference type="Pfam" id="PF00699">
    <property type="entry name" value="Urease_beta"/>
    <property type="match status" value="1"/>
</dbReference>
<protein>
    <recommendedName>
        <fullName evidence="4 11">Urease</fullName>
        <ecNumber evidence="3 11">3.5.1.5</ecNumber>
    </recommendedName>
    <alternativeName>
        <fullName evidence="9 11">Urea amidohydrolase</fullName>
    </alternativeName>
</protein>
<dbReference type="InterPro" id="IPR036463">
    <property type="entry name" value="Urease_gamma_sf"/>
</dbReference>
<dbReference type="OrthoDB" id="1708534at2759"/>
<dbReference type="NCBIfam" id="NF009686">
    <property type="entry name" value="PRK13207.1"/>
    <property type="match status" value="1"/>
</dbReference>
<dbReference type="Gene3D" id="3.30.280.10">
    <property type="entry name" value="Urease, gamma-like subunit"/>
    <property type="match status" value="1"/>
</dbReference>
<feature type="binding site" description="via carbamate group" evidence="13">
    <location>
        <position position="489"/>
    </location>
    <ligand>
        <name>Ni(2+)</name>
        <dbReference type="ChEBI" id="CHEBI:49786"/>
        <label>1</label>
    </ligand>
</feature>
<evidence type="ECO:0000256" key="10">
    <source>
        <dbReference type="ARBA" id="ARBA00056221"/>
    </source>
</evidence>
<proteinExistence type="inferred from homology"/>
<comment type="caution">
    <text evidence="17">The sequence shown here is derived from an EMBL/GenBank/DDBJ whole genome shotgun (WGS) entry which is preliminary data.</text>
</comment>
<dbReference type="UniPathway" id="UPA00258">
    <property type="reaction ID" value="UER00370"/>
</dbReference>
<reference evidence="17 18" key="1">
    <citation type="submission" date="2018-11" db="EMBL/GenBank/DDBJ databases">
        <title>Genome assembly of Steccherinum ochraceum LE-BIN_3174, the white-rot fungus of the Steccherinaceae family (The Residual Polyporoid clade, Polyporales, Basidiomycota).</title>
        <authorList>
            <person name="Fedorova T.V."/>
            <person name="Glazunova O.A."/>
            <person name="Landesman E.O."/>
            <person name="Moiseenko K.V."/>
            <person name="Psurtseva N.V."/>
            <person name="Savinova O.S."/>
            <person name="Shakhova N.V."/>
            <person name="Tyazhelova T.V."/>
            <person name="Vasina D.V."/>
        </authorList>
    </citation>
    <scope>NUCLEOTIDE SEQUENCE [LARGE SCALE GENOMIC DNA]</scope>
    <source>
        <strain evidence="17 18">LE-BIN_3174</strain>
    </source>
</reference>
<comment type="function">
    <text evidence="10">Plays a nutritional role via nitrogen acquisition in the environment. Contributes to the central nervous system invasion by enhancing yeast sequestration within microcapillary beds (such as within the brain) during hematogenous spread, thereby facilitating blood-to-brain invasion by C.neoformans. Affects fitness within the mammalian phagosome, promoting non-lytic exocytosis while delaying intracellular replication and thus reducing phagolysosomal membrane damage, events that could facilitate cryptococcal dissemination when transported inside macrophages. Urease activity is also associated with the regulation of key intracellular metabolic pathways, including melanin biosynthesis, polyamine biosynthesis, as well as intracellular levels of proline and reactive oxygen species.</text>
</comment>
<keyword evidence="7 11" id="KW-0378">Hydrolase</keyword>
<evidence type="ECO:0000256" key="1">
    <source>
        <dbReference type="ARBA" id="ARBA00004897"/>
    </source>
</evidence>
<dbReference type="SUPFAM" id="SSF54111">
    <property type="entry name" value="Urease, gamma-subunit"/>
    <property type="match status" value="1"/>
</dbReference>
<dbReference type="InterPro" id="IPR029754">
    <property type="entry name" value="Urease_Ni-bd"/>
</dbReference>
<evidence type="ECO:0000313" key="18">
    <source>
        <dbReference type="Proteomes" id="UP000292702"/>
    </source>
</evidence>
<comment type="catalytic activity">
    <reaction evidence="11">
        <text>urea + 2 H2O + H(+) = hydrogencarbonate + 2 NH4(+)</text>
        <dbReference type="Rhea" id="RHEA:20557"/>
        <dbReference type="ChEBI" id="CHEBI:15377"/>
        <dbReference type="ChEBI" id="CHEBI:15378"/>
        <dbReference type="ChEBI" id="CHEBI:16199"/>
        <dbReference type="ChEBI" id="CHEBI:17544"/>
        <dbReference type="ChEBI" id="CHEBI:28938"/>
        <dbReference type="EC" id="3.5.1.5"/>
    </reaction>
</comment>
<dbReference type="FunFam" id="3.30.280.10:FF:000001">
    <property type="entry name" value="Urease subunit alpha"/>
    <property type="match status" value="1"/>
</dbReference>
<dbReference type="InterPro" id="IPR017950">
    <property type="entry name" value="Urease_AS"/>
</dbReference>
<evidence type="ECO:0000313" key="17">
    <source>
        <dbReference type="EMBL" id="TCD70186.1"/>
    </source>
</evidence>
<evidence type="ECO:0000256" key="4">
    <source>
        <dbReference type="ARBA" id="ARBA00013883"/>
    </source>
</evidence>
<evidence type="ECO:0000259" key="16">
    <source>
        <dbReference type="PROSITE" id="PS51368"/>
    </source>
</evidence>
<feature type="active site" description="Proton donor" evidence="14 15">
    <location>
        <position position="592"/>
    </location>
</feature>
<dbReference type="NCBIfam" id="TIGR00193">
    <property type="entry name" value="urease_gam"/>
    <property type="match status" value="1"/>
</dbReference>
<dbReference type="CDD" id="cd00375">
    <property type="entry name" value="Urease_alpha"/>
    <property type="match status" value="1"/>
</dbReference>
<dbReference type="EMBL" id="RWJN01000025">
    <property type="protein sequence ID" value="TCD70186.1"/>
    <property type="molecule type" value="Genomic_DNA"/>
</dbReference>
<comment type="PTM">
    <text evidence="12">Carbamylation allows a single lysine to coordinate two nickel ions.</text>
</comment>
<name>A0A4R0RQY0_9APHY</name>
<organism evidence="17 18">
    <name type="scientific">Steccherinum ochraceum</name>
    <dbReference type="NCBI Taxonomy" id="92696"/>
    <lineage>
        <taxon>Eukaryota</taxon>
        <taxon>Fungi</taxon>
        <taxon>Dikarya</taxon>
        <taxon>Basidiomycota</taxon>
        <taxon>Agaricomycotina</taxon>
        <taxon>Agaricomycetes</taxon>
        <taxon>Polyporales</taxon>
        <taxon>Steccherinaceae</taxon>
        <taxon>Steccherinum</taxon>
    </lineage>
</organism>
<dbReference type="InterPro" id="IPR011612">
    <property type="entry name" value="Urease_alpha_N_dom"/>
</dbReference>
<feature type="binding site" evidence="13">
    <location>
        <position position="544"/>
    </location>
    <ligand>
        <name>Ni(2+)</name>
        <dbReference type="ChEBI" id="CHEBI:49786"/>
        <label>2</label>
    </ligand>
</feature>
<dbReference type="HAMAP" id="MF_01954">
    <property type="entry name" value="Urease_beta"/>
    <property type="match status" value="1"/>
</dbReference>
<dbReference type="InterPro" id="IPR006680">
    <property type="entry name" value="Amidohydro-rel"/>
</dbReference>
<evidence type="ECO:0000256" key="8">
    <source>
        <dbReference type="ARBA" id="ARBA00023026"/>
    </source>
</evidence>
<dbReference type="AlphaFoldDB" id="A0A4R0RQY0"/>
<dbReference type="Gene3D" id="2.30.40.10">
    <property type="entry name" value="Urease, subunit C, domain 1"/>
    <property type="match status" value="1"/>
</dbReference>
<dbReference type="PANTHER" id="PTHR33569">
    <property type="entry name" value="UREASE"/>
    <property type="match status" value="1"/>
</dbReference>
<dbReference type="Gene3D" id="2.10.150.10">
    <property type="entry name" value="Urease, beta subunit"/>
    <property type="match status" value="1"/>
</dbReference>
<dbReference type="CDD" id="cd00407">
    <property type="entry name" value="Urease_beta"/>
    <property type="match status" value="1"/>
</dbReference>
<dbReference type="InterPro" id="IPR036461">
    <property type="entry name" value="Urease_betasu_sf"/>
</dbReference>
<evidence type="ECO:0000256" key="14">
    <source>
        <dbReference type="PIRSR" id="PIRSR611612-52"/>
    </source>
</evidence>
<keyword evidence="5 11" id="KW-0533">Nickel</keyword>